<dbReference type="Proteomes" id="UP000289482">
    <property type="component" value="Unassembled WGS sequence"/>
</dbReference>
<accession>A0A4Q1QV56</accession>
<gene>
    <name evidence="1" type="ORF">EST54_31435</name>
</gene>
<evidence type="ECO:0000313" key="1">
    <source>
        <dbReference type="EMBL" id="RXS58984.1"/>
    </source>
</evidence>
<dbReference type="GeneID" id="95782408"/>
<sequence length="115" mass="12235">MRNREISLTPGAEPQEALGVARAALERHGYQWVPQTDSSAEAHECEGEIRSKLFTGKLRMSLAVQDQRLVMEAVSNGLGLAAATGAPAATVRIRNKLNHCADLVGSALTQAGLAR</sequence>
<evidence type="ECO:0000313" key="2">
    <source>
        <dbReference type="Proteomes" id="UP000289482"/>
    </source>
</evidence>
<dbReference type="EMBL" id="SDIF01000173">
    <property type="protein sequence ID" value="RXS58984.1"/>
    <property type="molecule type" value="Genomic_DNA"/>
</dbReference>
<protein>
    <submittedName>
        <fullName evidence="1">Uncharacterized protein</fullName>
    </submittedName>
</protein>
<reference evidence="1 2" key="1">
    <citation type="submission" date="2019-01" db="EMBL/GenBank/DDBJ databases">
        <title>Draft genome sequences of the type strain Streptomyces sioyaensis DSM 40032 and its novel strain, TM32, a thermotolerant antibiotics-producing actinobacterium.</title>
        <authorList>
            <person name="Nakaew N."/>
            <person name="Lumyong S."/>
            <person name="Sloan W.T."/>
            <person name="Sungthong R."/>
        </authorList>
    </citation>
    <scope>NUCLEOTIDE SEQUENCE [LARGE SCALE GENOMIC DNA]</scope>
    <source>
        <strain evidence="1 2">DSM 40032</strain>
    </source>
</reference>
<organism evidence="1 2">
    <name type="scientific">Streptomyces sioyaensis</name>
    <dbReference type="NCBI Taxonomy" id="67364"/>
    <lineage>
        <taxon>Bacteria</taxon>
        <taxon>Bacillati</taxon>
        <taxon>Actinomycetota</taxon>
        <taxon>Actinomycetes</taxon>
        <taxon>Kitasatosporales</taxon>
        <taxon>Streptomycetaceae</taxon>
        <taxon>Streptomyces</taxon>
    </lineage>
</organism>
<dbReference type="RefSeq" id="WP_129251101.1">
    <property type="nucleotide sequence ID" value="NZ_JABZEL010000009.1"/>
</dbReference>
<name>A0A4Q1QV56_9ACTN</name>
<dbReference type="AlphaFoldDB" id="A0A4Q1QV56"/>
<proteinExistence type="predicted"/>
<keyword evidence="2" id="KW-1185">Reference proteome</keyword>
<comment type="caution">
    <text evidence="1">The sequence shown here is derived from an EMBL/GenBank/DDBJ whole genome shotgun (WGS) entry which is preliminary data.</text>
</comment>